<dbReference type="SUPFAM" id="SSF48371">
    <property type="entry name" value="ARM repeat"/>
    <property type="match status" value="1"/>
</dbReference>
<keyword evidence="5" id="KW-0963">Cytoplasm</keyword>
<comment type="subcellular location">
    <subcellularLocation>
        <location evidence="2">Cytoplasm</location>
    </subcellularLocation>
    <subcellularLocation>
        <location evidence="1">Nucleus</location>
    </subcellularLocation>
</comment>
<reference evidence="10" key="1">
    <citation type="submission" date="2020-11" db="EMBL/GenBank/DDBJ databases">
        <authorList>
            <person name="Tran Van P."/>
        </authorList>
    </citation>
    <scope>NUCLEOTIDE SEQUENCE</scope>
</reference>
<evidence type="ECO:0000256" key="8">
    <source>
        <dbReference type="SAM" id="MobiDB-lite"/>
    </source>
</evidence>
<protein>
    <submittedName>
        <fullName evidence="10">(California timema) hypothetical protein</fullName>
    </submittedName>
</protein>
<evidence type="ECO:0000256" key="2">
    <source>
        <dbReference type="ARBA" id="ARBA00004496"/>
    </source>
</evidence>
<dbReference type="Pfam" id="PF08389">
    <property type="entry name" value="Xpo1"/>
    <property type="match status" value="1"/>
</dbReference>
<evidence type="ECO:0000256" key="6">
    <source>
        <dbReference type="ARBA" id="ARBA00022927"/>
    </source>
</evidence>
<dbReference type="PANTHER" id="PTHR21452:SF4">
    <property type="entry name" value="EXPORTIN-6"/>
    <property type="match status" value="1"/>
</dbReference>
<dbReference type="InterPro" id="IPR016024">
    <property type="entry name" value="ARM-type_fold"/>
</dbReference>
<organism evidence="10">
    <name type="scientific">Timema californicum</name>
    <name type="common">California timema</name>
    <name type="synonym">Walking stick</name>
    <dbReference type="NCBI Taxonomy" id="61474"/>
    <lineage>
        <taxon>Eukaryota</taxon>
        <taxon>Metazoa</taxon>
        <taxon>Ecdysozoa</taxon>
        <taxon>Arthropoda</taxon>
        <taxon>Hexapoda</taxon>
        <taxon>Insecta</taxon>
        <taxon>Pterygota</taxon>
        <taxon>Neoptera</taxon>
        <taxon>Polyneoptera</taxon>
        <taxon>Phasmatodea</taxon>
        <taxon>Timematodea</taxon>
        <taxon>Timematoidea</taxon>
        <taxon>Timematidae</taxon>
        <taxon>Timema</taxon>
    </lineage>
</organism>
<gene>
    <name evidence="10" type="ORF">TCMB3V08_LOCUS8151</name>
</gene>
<keyword evidence="7" id="KW-0539">Nucleus</keyword>
<accession>A0A7R9JAJ2</accession>
<evidence type="ECO:0000256" key="1">
    <source>
        <dbReference type="ARBA" id="ARBA00004123"/>
    </source>
</evidence>
<dbReference type="Gene3D" id="1.25.10.10">
    <property type="entry name" value="Leucine-rich Repeat Variant"/>
    <property type="match status" value="2"/>
</dbReference>
<comment type="similarity">
    <text evidence="3">Belongs to the exportin family.</text>
</comment>
<evidence type="ECO:0000256" key="7">
    <source>
        <dbReference type="ARBA" id="ARBA00023242"/>
    </source>
</evidence>
<dbReference type="InterPro" id="IPR040016">
    <property type="entry name" value="XPO6"/>
</dbReference>
<name>A0A7R9JAJ2_TIMCA</name>
<dbReference type="GO" id="GO:0005737">
    <property type="term" value="C:cytoplasm"/>
    <property type="evidence" value="ECO:0007669"/>
    <property type="project" value="UniProtKB-SubCell"/>
</dbReference>
<keyword evidence="4" id="KW-0813">Transport</keyword>
<dbReference type="InterPro" id="IPR013598">
    <property type="entry name" value="Exportin-1/Importin-b-like"/>
</dbReference>
<evidence type="ECO:0000256" key="4">
    <source>
        <dbReference type="ARBA" id="ARBA00022448"/>
    </source>
</evidence>
<evidence type="ECO:0000256" key="5">
    <source>
        <dbReference type="ARBA" id="ARBA00022490"/>
    </source>
</evidence>
<evidence type="ECO:0000313" key="10">
    <source>
        <dbReference type="EMBL" id="CAD7575561.1"/>
    </source>
</evidence>
<proteinExistence type="inferred from homology"/>
<dbReference type="GO" id="GO:0005049">
    <property type="term" value="F:nuclear export signal receptor activity"/>
    <property type="evidence" value="ECO:0007669"/>
    <property type="project" value="InterPro"/>
</dbReference>
<feature type="region of interest" description="Disordered" evidence="8">
    <location>
        <begin position="194"/>
        <end position="216"/>
    </location>
</feature>
<dbReference type="InterPro" id="IPR011989">
    <property type="entry name" value="ARM-like"/>
</dbReference>
<feature type="region of interest" description="Disordered" evidence="8">
    <location>
        <begin position="326"/>
        <end position="347"/>
    </location>
</feature>
<dbReference type="GO" id="GO:0005634">
    <property type="term" value="C:nucleus"/>
    <property type="evidence" value="ECO:0007669"/>
    <property type="project" value="UniProtKB-SubCell"/>
</dbReference>
<dbReference type="GO" id="GO:0006611">
    <property type="term" value="P:protein export from nucleus"/>
    <property type="evidence" value="ECO:0007669"/>
    <property type="project" value="InterPro"/>
</dbReference>
<dbReference type="EMBL" id="OE183350">
    <property type="protein sequence ID" value="CAD7575561.1"/>
    <property type="molecule type" value="Genomic_DNA"/>
</dbReference>
<sequence>MIWKLITKQWLGLMWEERAQLKATLYQLTLENHHTVPHFIRNKLVKLVVDIARLDWPHFYPDFFTNILQLQQLMIGLNNSKNIRTTRSTRKARVQDDTWILDCKTAGLAPDFHQKGLKREHGALVTYKLIQSPDNTTLGLIFLLTASEELVYPWEDLSVARKDELKRLLLAYMPQVFNILTALLENLIQKQRHRVTATPPPSPTHGQPNASSPVHSGSLLSSMLDNTKSSANNCGSGRNLDPESETFCCLSLKALTHLFMWVPITNNITPNLMGAIFRLASISSVNKHYRMSGCVCFESHLETLISGRQYTSCNILVLGTTEKDIESNKQEKRNEKGKDSSEDTGRDESVRTLAMAAINEILYKNCVPVSCADFVLNLLQQAMTLLQGWLATPQDMDLQDRYSDVLVSLVKQLLGKCQFRTNQAPLEELDDDTLNDDNQTEWQNFLCDCIDIIDKVITIVPDTTYELLLETRPEAWSKWEVLSPSGLTTEHCRLGSMLPVLRPPRLRHQFRVSCLSPGNQVRRPSRNRLGYGNWEQVCKVYVGLQHVICTDTNTRARQLGVKSEHDIGRMHCYMRDLSSLTQIMGRLSAHQIGTKLDDFTHGNVIVPLLLNLANFAFEQQLHRLLVSTPVLTTDFVEVYVYTILLQTLDHAQVLAALKSWCHWMVPVERHNLIPGLLGSVVPILTTPGEPAKLCHSAAHLLATITATARPPQIWELEIIRDLYRLVPTLQNLQPESFTGWTGTGDSCLPPIQGVNRSHLLQLTELTLRYPLFPCAQQPRTPGAWTKGPKPHYAANAVTRWHLNTLPHRSLVACCAQVGRVPRWFCARGIGEKGYGVLKKLTYRLVQRAMCNTLLLVWPGVSDQLWDQRHKLLSALLDSLVSDFRRLGADPPPQIPDSQLGPMITNTLRLLGDLVNITQEEGSASRKLLYSVIQGNVHQSLAMFPQYIQCGDVCEAILNFFLTAFSGLTQQLGAPFTEQTVQTFLNMFTREQVQASLGQEGGAGSRVIDKFLQLLRLVMAEPGAAFKGFVSSTIKLCLDHIFPLVCDSPSPDIKMALFTVLHTILLYRWQHFYRASVLESLSSGAGVSDNVNHREHLTGILQAYGQTLLQADINMFAHNLRSLEQVNGKWKLYQKEKPPPVHPNEIRTSISSSSAVELNTTNGLANYATEAGQIKEGGLQKKLMKLFREELLPQFLTVLLHTLLNKSHSLLGDDIAVAIYNMAAVDFPAFHDAFIPHFLRTTSGLDDNQRTILQRNFKRDMDLPSFTQNILRLMNDMRCYRLCNASLPANSVKL</sequence>
<keyword evidence="6" id="KW-0653">Protein transport</keyword>
<feature type="domain" description="Exportin-1/Importin-beta-like" evidence="9">
    <location>
        <begin position="37"/>
        <end position="284"/>
    </location>
</feature>
<evidence type="ECO:0000256" key="3">
    <source>
        <dbReference type="ARBA" id="ARBA00009466"/>
    </source>
</evidence>
<evidence type="ECO:0000259" key="9">
    <source>
        <dbReference type="Pfam" id="PF08389"/>
    </source>
</evidence>
<dbReference type="PANTHER" id="PTHR21452">
    <property type="entry name" value="EXPORTIN-6"/>
    <property type="match status" value="1"/>
</dbReference>